<dbReference type="AlphaFoldDB" id="A0A392S796"/>
<dbReference type="EMBL" id="LXQA010334997">
    <property type="protein sequence ID" value="MCI44771.1"/>
    <property type="molecule type" value="Genomic_DNA"/>
</dbReference>
<name>A0A392S796_9FABA</name>
<accession>A0A392S796</accession>
<feature type="non-terminal residue" evidence="2">
    <location>
        <position position="1"/>
    </location>
</feature>
<feature type="region of interest" description="Disordered" evidence="1">
    <location>
        <begin position="1"/>
        <end position="23"/>
    </location>
</feature>
<evidence type="ECO:0000256" key="1">
    <source>
        <dbReference type="SAM" id="MobiDB-lite"/>
    </source>
</evidence>
<reference evidence="2 3" key="1">
    <citation type="journal article" date="2018" name="Front. Plant Sci.">
        <title>Red Clover (Trifolium pratense) and Zigzag Clover (T. medium) - A Picture of Genomic Similarities and Differences.</title>
        <authorList>
            <person name="Dluhosova J."/>
            <person name="Istvanek J."/>
            <person name="Nedelnik J."/>
            <person name="Repkova J."/>
        </authorList>
    </citation>
    <scope>NUCLEOTIDE SEQUENCE [LARGE SCALE GENOMIC DNA]</scope>
    <source>
        <strain evidence="3">cv. 10/8</strain>
        <tissue evidence="2">Leaf</tissue>
    </source>
</reference>
<dbReference type="Proteomes" id="UP000265520">
    <property type="component" value="Unassembled WGS sequence"/>
</dbReference>
<keyword evidence="3" id="KW-1185">Reference proteome</keyword>
<sequence length="23" mass="2489">VRNAPDEAAQRAISRASLKHPSN</sequence>
<protein>
    <submittedName>
        <fullName evidence="2">Uncharacterized protein</fullName>
    </submittedName>
</protein>
<comment type="caution">
    <text evidence="2">The sequence shown here is derived from an EMBL/GenBank/DDBJ whole genome shotgun (WGS) entry which is preliminary data.</text>
</comment>
<evidence type="ECO:0000313" key="2">
    <source>
        <dbReference type="EMBL" id="MCI44771.1"/>
    </source>
</evidence>
<proteinExistence type="predicted"/>
<organism evidence="2 3">
    <name type="scientific">Trifolium medium</name>
    <dbReference type="NCBI Taxonomy" id="97028"/>
    <lineage>
        <taxon>Eukaryota</taxon>
        <taxon>Viridiplantae</taxon>
        <taxon>Streptophyta</taxon>
        <taxon>Embryophyta</taxon>
        <taxon>Tracheophyta</taxon>
        <taxon>Spermatophyta</taxon>
        <taxon>Magnoliopsida</taxon>
        <taxon>eudicotyledons</taxon>
        <taxon>Gunneridae</taxon>
        <taxon>Pentapetalae</taxon>
        <taxon>rosids</taxon>
        <taxon>fabids</taxon>
        <taxon>Fabales</taxon>
        <taxon>Fabaceae</taxon>
        <taxon>Papilionoideae</taxon>
        <taxon>50 kb inversion clade</taxon>
        <taxon>NPAAA clade</taxon>
        <taxon>Hologalegina</taxon>
        <taxon>IRL clade</taxon>
        <taxon>Trifolieae</taxon>
        <taxon>Trifolium</taxon>
    </lineage>
</organism>
<evidence type="ECO:0000313" key="3">
    <source>
        <dbReference type="Proteomes" id="UP000265520"/>
    </source>
</evidence>